<dbReference type="Pfam" id="PF13359">
    <property type="entry name" value="DDE_Tnp_4"/>
    <property type="match status" value="1"/>
</dbReference>
<reference evidence="4 5" key="1">
    <citation type="journal article" date="2019" name="Genome Biol. Evol.">
        <title>Insights into the evolution of the New World diploid cottons (Gossypium, subgenus Houzingenia) based on genome sequencing.</title>
        <authorList>
            <person name="Grover C.E."/>
            <person name="Arick M.A. 2nd"/>
            <person name="Thrash A."/>
            <person name="Conover J.L."/>
            <person name="Sanders W.S."/>
            <person name="Peterson D.G."/>
            <person name="Frelichowski J.E."/>
            <person name="Scheffler J.A."/>
            <person name="Scheffler B.E."/>
            <person name="Wendel J.F."/>
        </authorList>
    </citation>
    <scope>NUCLEOTIDE SEQUENCE [LARGE SCALE GENOMIC DNA]</scope>
    <source>
        <strain evidence="4">57</strain>
        <tissue evidence="4">Leaf</tissue>
    </source>
</reference>
<dbReference type="InterPro" id="IPR027806">
    <property type="entry name" value="HARBI1_dom"/>
</dbReference>
<sequence>MSGVRVTSQVLQKNFFNMKHASECNFIERCFGLLKLRWGILGSPSFYYVMVHNRIIIVCCLLHNFIRTYMSLDPIEVKF</sequence>
<evidence type="ECO:0000259" key="3">
    <source>
        <dbReference type="Pfam" id="PF13359"/>
    </source>
</evidence>
<dbReference type="OrthoDB" id="1750974at2759"/>
<dbReference type="GO" id="GO:0046872">
    <property type="term" value="F:metal ion binding"/>
    <property type="evidence" value="ECO:0007669"/>
    <property type="project" value="UniProtKB-KW"/>
</dbReference>
<dbReference type="AlphaFoldDB" id="A0A7J8VGN8"/>
<keyword evidence="5" id="KW-1185">Reference proteome</keyword>
<organism evidence="4 5">
    <name type="scientific">Gossypium klotzschianum</name>
    <dbReference type="NCBI Taxonomy" id="34286"/>
    <lineage>
        <taxon>Eukaryota</taxon>
        <taxon>Viridiplantae</taxon>
        <taxon>Streptophyta</taxon>
        <taxon>Embryophyta</taxon>
        <taxon>Tracheophyta</taxon>
        <taxon>Spermatophyta</taxon>
        <taxon>Magnoliopsida</taxon>
        <taxon>eudicotyledons</taxon>
        <taxon>Gunneridae</taxon>
        <taxon>Pentapetalae</taxon>
        <taxon>rosids</taxon>
        <taxon>malvids</taxon>
        <taxon>Malvales</taxon>
        <taxon>Malvaceae</taxon>
        <taxon>Malvoideae</taxon>
        <taxon>Gossypium</taxon>
    </lineage>
</organism>
<proteinExistence type="predicted"/>
<comment type="caution">
    <text evidence="4">The sequence shown here is derived from an EMBL/GenBank/DDBJ whole genome shotgun (WGS) entry which is preliminary data.</text>
</comment>
<comment type="cofactor">
    <cofactor evidence="1">
        <name>a divalent metal cation</name>
        <dbReference type="ChEBI" id="CHEBI:60240"/>
    </cofactor>
</comment>
<evidence type="ECO:0000313" key="4">
    <source>
        <dbReference type="EMBL" id="MBA0661720.1"/>
    </source>
</evidence>
<protein>
    <recommendedName>
        <fullName evidence="3">DDE Tnp4 domain-containing protein</fullName>
    </recommendedName>
</protein>
<gene>
    <name evidence="4" type="ORF">Goklo_005985</name>
</gene>
<evidence type="ECO:0000256" key="1">
    <source>
        <dbReference type="ARBA" id="ARBA00001968"/>
    </source>
</evidence>
<dbReference type="EMBL" id="JABFAB010000010">
    <property type="protein sequence ID" value="MBA0661720.1"/>
    <property type="molecule type" value="Genomic_DNA"/>
</dbReference>
<feature type="domain" description="DDE Tnp4" evidence="3">
    <location>
        <begin position="16"/>
        <end position="64"/>
    </location>
</feature>
<evidence type="ECO:0000256" key="2">
    <source>
        <dbReference type="ARBA" id="ARBA00022723"/>
    </source>
</evidence>
<dbReference type="Proteomes" id="UP000593573">
    <property type="component" value="Unassembled WGS sequence"/>
</dbReference>
<keyword evidence="2" id="KW-0479">Metal-binding</keyword>
<evidence type="ECO:0000313" key="5">
    <source>
        <dbReference type="Proteomes" id="UP000593573"/>
    </source>
</evidence>
<accession>A0A7J8VGN8</accession>
<name>A0A7J8VGN8_9ROSI</name>